<evidence type="ECO:0000256" key="1">
    <source>
        <dbReference type="ARBA" id="ARBA00010761"/>
    </source>
</evidence>
<dbReference type="GO" id="GO:0003735">
    <property type="term" value="F:structural constituent of ribosome"/>
    <property type="evidence" value="ECO:0007669"/>
    <property type="project" value="InterPro"/>
</dbReference>
<evidence type="ECO:0000259" key="10">
    <source>
        <dbReference type="PROSITE" id="PS50823"/>
    </source>
</evidence>
<dbReference type="AlphaFoldDB" id="A0A1F4UJN0"/>
<evidence type="ECO:0000256" key="8">
    <source>
        <dbReference type="HAMAP-Rule" id="MF_01309"/>
    </source>
</evidence>
<dbReference type="InterPro" id="IPR036419">
    <property type="entry name" value="Ribosomal_S3_C_sf"/>
</dbReference>
<dbReference type="NCBIfam" id="TIGR01009">
    <property type="entry name" value="rpsC_bact"/>
    <property type="match status" value="1"/>
</dbReference>
<dbReference type="InterPro" id="IPR001351">
    <property type="entry name" value="Ribosomal_uS3_C"/>
</dbReference>
<dbReference type="Pfam" id="PF07650">
    <property type="entry name" value="KH_2"/>
    <property type="match status" value="1"/>
</dbReference>
<feature type="domain" description="KH type-2" evidence="10">
    <location>
        <begin position="39"/>
        <end position="107"/>
    </location>
</feature>
<evidence type="ECO:0000313" key="12">
    <source>
        <dbReference type="Proteomes" id="UP000178615"/>
    </source>
</evidence>
<dbReference type="Pfam" id="PF00189">
    <property type="entry name" value="Ribosomal_S3_C"/>
    <property type="match status" value="1"/>
</dbReference>
<comment type="similarity">
    <text evidence="1 8 9">Belongs to the universal ribosomal protein uS3 family.</text>
</comment>
<keyword evidence="4 8" id="KW-0689">Ribosomal protein</keyword>
<sequence>MGQKINPYGFRLGIGKDWMSRWYASKKDYANFAHEDMKLRKFLKQKLELAGVKSVEIERSLSDIKILVKVSKPGVVIGKAGTGIESIEKELKKLTESKIKITVEEIKNPETEAELVAQYICRQLKRRIPARRIANAAISSAVDKGVKGIKVQIKGLLSGSNTIARSETYKQGAVPLQTLRSDIDYAQKDCQLLYGTVGIKVWIYKGEMDI</sequence>
<dbReference type="Proteomes" id="UP000178615">
    <property type="component" value="Unassembled WGS sequence"/>
</dbReference>
<dbReference type="InterPro" id="IPR005704">
    <property type="entry name" value="Ribosomal_uS3_bac-typ"/>
</dbReference>
<dbReference type="InterPro" id="IPR057258">
    <property type="entry name" value="Ribosomal_uS3"/>
</dbReference>
<comment type="function">
    <text evidence="6 8">Binds the lower part of the 30S subunit head. Binds mRNA in the 70S ribosome, positioning it for translation.</text>
</comment>
<dbReference type="GO" id="GO:0003729">
    <property type="term" value="F:mRNA binding"/>
    <property type="evidence" value="ECO:0007669"/>
    <property type="project" value="UniProtKB-UniRule"/>
</dbReference>
<dbReference type="HAMAP" id="MF_01309_B">
    <property type="entry name" value="Ribosomal_uS3_B"/>
    <property type="match status" value="1"/>
</dbReference>
<evidence type="ECO:0000256" key="4">
    <source>
        <dbReference type="ARBA" id="ARBA00022980"/>
    </source>
</evidence>
<evidence type="ECO:0000313" key="11">
    <source>
        <dbReference type="EMBL" id="OGC45164.1"/>
    </source>
</evidence>
<gene>
    <name evidence="8" type="primary">rpsC</name>
    <name evidence="11" type="ORF">A2V49_00030</name>
</gene>
<keyword evidence="3 8" id="KW-0694">RNA-binding</keyword>
<name>A0A1F4UJN0_UNCKA</name>
<comment type="caution">
    <text evidence="11">The sequence shown here is derived from an EMBL/GenBank/DDBJ whole genome shotgun (WGS) entry which is preliminary data.</text>
</comment>
<dbReference type="InterPro" id="IPR009019">
    <property type="entry name" value="KH_sf_prok-type"/>
</dbReference>
<reference evidence="11 12" key="1">
    <citation type="journal article" date="2016" name="Nat. Commun.">
        <title>Thousands of microbial genomes shed light on interconnected biogeochemical processes in an aquifer system.</title>
        <authorList>
            <person name="Anantharaman K."/>
            <person name="Brown C.T."/>
            <person name="Hug L.A."/>
            <person name="Sharon I."/>
            <person name="Castelle C.J."/>
            <person name="Probst A.J."/>
            <person name="Thomas B.C."/>
            <person name="Singh A."/>
            <person name="Wilkins M.J."/>
            <person name="Karaoz U."/>
            <person name="Brodie E.L."/>
            <person name="Williams K.H."/>
            <person name="Hubbard S.S."/>
            <person name="Banfield J.F."/>
        </authorList>
    </citation>
    <scope>NUCLEOTIDE SEQUENCE [LARGE SCALE GENOMIC DNA]</scope>
</reference>
<comment type="subunit">
    <text evidence="8">Part of the 30S ribosomal subunit. Forms a tight complex with proteins S10 and S14.</text>
</comment>
<dbReference type="CDD" id="cd02412">
    <property type="entry name" value="KH-II_30S_S3"/>
    <property type="match status" value="1"/>
</dbReference>
<evidence type="ECO:0000256" key="2">
    <source>
        <dbReference type="ARBA" id="ARBA00022730"/>
    </source>
</evidence>
<dbReference type="GO" id="GO:0022627">
    <property type="term" value="C:cytosolic small ribosomal subunit"/>
    <property type="evidence" value="ECO:0007669"/>
    <property type="project" value="TreeGrafter"/>
</dbReference>
<protein>
    <recommendedName>
        <fullName evidence="7 8">Small ribosomal subunit protein uS3</fullName>
    </recommendedName>
</protein>
<evidence type="ECO:0000256" key="9">
    <source>
        <dbReference type="RuleBase" id="RU003624"/>
    </source>
</evidence>
<evidence type="ECO:0000256" key="7">
    <source>
        <dbReference type="ARBA" id="ARBA00035257"/>
    </source>
</evidence>
<dbReference type="InterPro" id="IPR018280">
    <property type="entry name" value="Ribosomal_uS3_CS"/>
</dbReference>
<evidence type="ECO:0000256" key="3">
    <source>
        <dbReference type="ARBA" id="ARBA00022884"/>
    </source>
</evidence>
<dbReference type="PROSITE" id="PS00548">
    <property type="entry name" value="RIBOSOMAL_S3"/>
    <property type="match status" value="1"/>
</dbReference>
<dbReference type="SMART" id="SM00322">
    <property type="entry name" value="KH"/>
    <property type="match status" value="1"/>
</dbReference>
<keyword evidence="2 8" id="KW-0699">rRNA-binding</keyword>
<dbReference type="InterPro" id="IPR004087">
    <property type="entry name" value="KH_dom"/>
</dbReference>
<dbReference type="Gene3D" id="3.30.1140.32">
    <property type="entry name" value="Ribosomal protein S3, C-terminal domain"/>
    <property type="match status" value="1"/>
</dbReference>
<dbReference type="PROSITE" id="PS50823">
    <property type="entry name" value="KH_TYPE_2"/>
    <property type="match status" value="1"/>
</dbReference>
<dbReference type="EMBL" id="MEUV01000046">
    <property type="protein sequence ID" value="OGC45164.1"/>
    <property type="molecule type" value="Genomic_DNA"/>
</dbReference>
<proteinExistence type="inferred from homology"/>
<dbReference type="Gene3D" id="3.30.300.20">
    <property type="match status" value="1"/>
</dbReference>
<dbReference type="FunFam" id="3.30.300.20:FF:000001">
    <property type="entry name" value="30S ribosomal protein S3"/>
    <property type="match status" value="1"/>
</dbReference>
<evidence type="ECO:0000256" key="5">
    <source>
        <dbReference type="ARBA" id="ARBA00023274"/>
    </source>
</evidence>
<dbReference type="SUPFAM" id="SSF54814">
    <property type="entry name" value="Prokaryotic type KH domain (KH-domain type II)"/>
    <property type="match status" value="1"/>
</dbReference>
<dbReference type="GO" id="GO:0019843">
    <property type="term" value="F:rRNA binding"/>
    <property type="evidence" value="ECO:0007669"/>
    <property type="project" value="UniProtKB-UniRule"/>
</dbReference>
<dbReference type="PANTHER" id="PTHR11760:SF19">
    <property type="entry name" value="SMALL RIBOSOMAL SUBUNIT PROTEIN US3C"/>
    <property type="match status" value="1"/>
</dbReference>
<organism evidence="11 12">
    <name type="scientific">candidate division WWE3 bacterium RBG_19FT_COMBO_34_6</name>
    <dbReference type="NCBI Taxonomy" id="1802612"/>
    <lineage>
        <taxon>Bacteria</taxon>
        <taxon>Katanobacteria</taxon>
    </lineage>
</organism>
<accession>A0A1F4UJN0</accession>
<dbReference type="InterPro" id="IPR004044">
    <property type="entry name" value="KH_dom_type_2"/>
</dbReference>
<keyword evidence="5 8" id="KW-0687">Ribonucleoprotein</keyword>
<dbReference type="PANTHER" id="PTHR11760">
    <property type="entry name" value="30S/40S RIBOSOMAL PROTEIN S3"/>
    <property type="match status" value="1"/>
</dbReference>
<evidence type="ECO:0000256" key="6">
    <source>
        <dbReference type="ARBA" id="ARBA00024998"/>
    </source>
</evidence>
<dbReference type="InterPro" id="IPR015946">
    <property type="entry name" value="KH_dom-like_a/b"/>
</dbReference>
<dbReference type="GO" id="GO:0006412">
    <property type="term" value="P:translation"/>
    <property type="evidence" value="ECO:0007669"/>
    <property type="project" value="UniProtKB-UniRule"/>
</dbReference>
<dbReference type="SUPFAM" id="SSF54821">
    <property type="entry name" value="Ribosomal protein S3 C-terminal domain"/>
    <property type="match status" value="1"/>
</dbReference>